<dbReference type="NCBIfam" id="TIGR01484">
    <property type="entry name" value="HAD-SF-IIB"/>
    <property type="match status" value="1"/>
</dbReference>
<organism evidence="1 2">
    <name type="scientific">Thermoanaerobacterium thermosaccharolyticum</name>
    <name type="common">Clostridium thermosaccharolyticum</name>
    <dbReference type="NCBI Taxonomy" id="1517"/>
    <lineage>
        <taxon>Bacteria</taxon>
        <taxon>Bacillati</taxon>
        <taxon>Bacillota</taxon>
        <taxon>Clostridia</taxon>
        <taxon>Thermoanaerobacterales</taxon>
        <taxon>Thermoanaerobacteraceae</taxon>
        <taxon>Thermoanaerobacterium</taxon>
    </lineage>
</organism>
<gene>
    <name evidence="1" type="ORF">Thert_02151</name>
</gene>
<dbReference type="PANTHER" id="PTHR10000:SF8">
    <property type="entry name" value="HAD SUPERFAMILY HYDROLASE-LIKE, TYPE 3"/>
    <property type="match status" value="1"/>
</dbReference>
<dbReference type="NCBIfam" id="TIGR00099">
    <property type="entry name" value="Cof-subfamily"/>
    <property type="match status" value="1"/>
</dbReference>
<dbReference type="SUPFAM" id="SSF56784">
    <property type="entry name" value="HAD-like"/>
    <property type="match status" value="1"/>
</dbReference>
<dbReference type="InterPro" id="IPR006379">
    <property type="entry name" value="HAD-SF_hydro_IIB"/>
</dbReference>
<dbReference type="GO" id="GO:0000287">
    <property type="term" value="F:magnesium ion binding"/>
    <property type="evidence" value="ECO:0007669"/>
    <property type="project" value="TreeGrafter"/>
</dbReference>
<proteinExistence type="predicted"/>
<dbReference type="Gene3D" id="3.40.50.1000">
    <property type="entry name" value="HAD superfamily/HAD-like"/>
    <property type="match status" value="1"/>
</dbReference>
<dbReference type="InterPro" id="IPR000150">
    <property type="entry name" value="Cof"/>
</dbReference>
<name>A0A223I040_THETR</name>
<dbReference type="Pfam" id="PF08282">
    <property type="entry name" value="Hydrolase_3"/>
    <property type="match status" value="1"/>
</dbReference>
<accession>A0A223I040</accession>
<dbReference type="InterPro" id="IPR036412">
    <property type="entry name" value="HAD-like_sf"/>
</dbReference>
<keyword evidence="1" id="KW-0378">Hydrolase</keyword>
<dbReference type="SFLD" id="SFLDG01140">
    <property type="entry name" value="C2.B:_Phosphomannomutase_and_P"/>
    <property type="match status" value="1"/>
</dbReference>
<dbReference type="GO" id="GO:0016791">
    <property type="term" value="F:phosphatase activity"/>
    <property type="evidence" value="ECO:0007669"/>
    <property type="project" value="UniProtKB-ARBA"/>
</dbReference>
<evidence type="ECO:0000313" key="1">
    <source>
        <dbReference type="EMBL" id="AST58088.1"/>
    </source>
</evidence>
<sequence>MKYKMVVADADGTLLNDKKEITVATKNSIEKFRDKGGIFTLATGRGILSATPYINELNIDVPVILFNGCMIYDPVNKKILFEKYLSDDLYKLTANLWQEGRHNVDILVYSIDGIFVNKISDFIKSYMAIEHVKCDIVDDLSSLNKIIKVLFRGNSKTSLKLVDEIRQLSDEPFTCVQSDEFFIEILPYGVTKGSALVKLCDILDIDIKSVVAIGDQDNDRKMILKAGCGVAMGNADDSIKNSANYIAKSNLEDGVSDILEKVINEEI</sequence>
<evidence type="ECO:0000313" key="2">
    <source>
        <dbReference type="Proteomes" id="UP000214975"/>
    </source>
</evidence>
<dbReference type="AlphaFoldDB" id="A0A223I040"/>
<dbReference type="Gene3D" id="3.30.1240.10">
    <property type="match status" value="1"/>
</dbReference>
<dbReference type="GO" id="GO:0005829">
    <property type="term" value="C:cytosol"/>
    <property type="evidence" value="ECO:0007669"/>
    <property type="project" value="TreeGrafter"/>
</dbReference>
<dbReference type="EMBL" id="CP016893">
    <property type="protein sequence ID" value="AST58088.1"/>
    <property type="molecule type" value="Genomic_DNA"/>
</dbReference>
<dbReference type="Proteomes" id="UP000214975">
    <property type="component" value="Chromosome"/>
</dbReference>
<dbReference type="InterPro" id="IPR023214">
    <property type="entry name" value="HAD_sf"/>
</dbReference>
<dbReference type="RefSeq" id="WP_094397545.1">
    <property type="nucleotide sequence ID" value="NZ_CP016893.1"/>
</dbReference>
<protein>
    <submittedName>
        <fullName evidence="1">Cof-like hydrolase</fullName>
    </submittedName>
</protein>
<dbReference type="CDD" id="cd07516">
    <property type="entry name" value="HAD_Pase"/>
    <property type="match status" value="1"/>
</dbReference>
<dbReference type="SFLD" id="SFLDS00003">
    <property type="entry name" value="Haloacid_Dehalogenase"/>
    <property type="match status" value="1"/>
</dbReference>
<dbReference type="PANTHER" id="PTHR10000">
    <property type="entry name" value="PHOSPHOSERINE PHOSPHATASE"/>
    <property type="match status" value="1"/>
</dbReference>
<reference evidence="1 2" key="1">
    <citation type="submission" date="2016-08" db="EMBL/GenBank/DDBJ databases">
        <title>A novel genetic cassette of butanologenic Thermoanaerobacterium thermosaccharolyticum that directly convert cellulose to butanol.</title>
        <authorList>
            <person name="Li T."/>
            <person name="He J."/>
        </authorList>
    </citation>
    <scope>NUCLEOTIDE SEQUENCE [LARGE SCALE GENOMIC DNA]</scope>
    <source>
        <strain evidence="1 2">TG57</strain>
    </source>
</reference>
<dbReference type="PROSITE" id="PS01229">
    <property type="entry name" value="COF_2"/>
    <property type="match status" value="1"/>
</dbReference>